<keyword evidence="2" id="KW-1185">Reference proteome</keyword>
<comment type="caution">
    <text evidence="1">The sequence shown here is derived from an EMBL/GenBank/DDBJ whole genome shotgun (WGS) entry which is preliminary data.</text>
</comment>
<gene>
    <name evidence="1" type="ORF">JFN93_04985</name>
</gene>
<dbReference type="Proteomes" id="UP000636888">
    <property type="component" value="Unassembled WGS sequence"/>
</dbReference>
<proteinExistence type="predicted"/>
<evidence type="ECO:0000313" key="2">
    <source>
        <dbReference type="Proteomes" id="UP000636888"/>
    </source>
</evidence>
<organism evidence="1 2">
    <name type="scientific">Geomesophilobacter sediminis</name>
    <dbReference type="NCBI Taxonomy" id="2798584"/>
    <lineage>
        <taxon>Bacteria</taxon>
        <taxon>Pseudomonadati</taxon>
        <taxon>Thermodesulfobacteriota</taxon>
        <taxon>Desulfuromonadia</taxon>
        <taxon>Geobacterales</taxon>
        <taxon>Geobacteraceae</taxon>
        <taxon>Geomesophilobacter</taxon>
    </lineage>
</organism>
<dbReference type="SUPFAM" id="SSF47240">
    <property type="entry name" value="Ferritin-like"/>
    <property type="match status" value="1"/>
</dbReference>
<dbReference type="Gene3D" id="1.20.1260.10">
    <property type="match status" value="1"/>
</dbReference>
<dbReference type="InterPro" id="IPR012347">
    <property type="entry name" value="Ferritin-like"/>
</dbReference>
<dbReference type="AlphaFoldDB" id="A0A8J7LY41"/>
<dbReference type="InterPro" id="IPR009078">
    <property type="entry name" value="Ferritin-like_SF"/>
</dbReference>
<reference evidence="1" key="1">
    <citation type="submission" date="2020-12" db="EMBL/GenBank/DDBJ databases">
        <title>Geomonas sp. Red875, isolated from river sediment.</title>
        <authorList>
            <person name="Xu Z."/>
            <person name="Zhang Z."/>
            <person name="Masuda Y."/>
            <person name="Itoh H."/>
            <person name="Senoo K."/>
        </authorList>
    </citation>
    <scope>NUCLEOTIDE SEQUENCE</scope>
    <source>
        <strain evidence="1">Red875</strain>
    </source>
</reference>
<name>A0A8J7LY41_9BACT</name>
<dbReference type="EMBL" id="JAEMHM010000003">
    <property type="protein sequence ID" value="MBJ6724057.1"/>
    <property type="molecule type" value="Genomic_DNA"/>
</dbReference>
<sequence>MTEHQDSFKLSCDEESVLELCIEVEEACAELYRYFERVFDDDRELSELWGRTAREEDEHAEQFRVAARLKGVGVEGIRNEIYAVQALLQTVQDYLERDDAVPSPADALAFALEVEVSLAEFHMDSVLNFSDHHLEQVFLTHLKCDNTHVAQLQEALQRWKQN</sequence>
<evidence type="ECO:0000313" key="1">
    <source>
        <dbReference type="EMBL" id="MBJ6724057.1"/>
    </source>
</evidence>
<protein>
    <recommendedName>
        <fullName evidence="3">Rubrerythrin</fullName>
    </recommendedName>
</protein>
<evidence type="ECO:0008006" key="3">
    <source>
        <dbReference type="Google" id="ProtNLM"/>
    </source>
</evidence>
<accession>A0A8J7LY41</accession>
<dbReference type="RefSeq" id="WP_199382893.1">
    <property type="nucleotide sequence ID" value="NZ_JAEMHM010000003.1"/>
</dbReference>